<dbReference type="PANTHER" id="PTHR12015:SF108">
    <property type="entry name" value="C-C MOTIF CHEMOKINE 20"/>
    <property type="match status" value="1"/>
</dbReference>
<dbReference type="GO" id="GO:0008009">
    <property type="term" value="F:chemokine activity"/>
    <property type="evidence" value="ECO:0007669"/>
    <property type="project" value="InterPro"/>
</dbReference>
<sequence>MTNFISRNLIFASLMGLLLLCLSGISEAQNNHDCCLSYSTVRLPRWAINGYTEQLSTEVCDIDAIIFHTKNGRSACANPEERWVKKHLLWLSQKLRKMSL</sequence>
<dbReference type="GeneTree" id="ENSGT01130000278316"/>
<proteinExistence type="inferred from homology"/>
<name>K7FB05_PELSI</name>
<keyword evidence="5 9" id="KW-0964">Secreted</keyword>
<feature type="signal peptide" evidence="9">
    <location>
        <begin position="1"/>
        <end position="28"/>
    </location>
</feature>
<dbReference type="OMA" id="NWVKQAV"/>
<evidence type="ECO:0000313" key="11">
    <source>
        <dbReference type="Ensembl" id="ENSPSIP00000005215.1"/>
    </source>
</evidence>
<reference evidence="12" key="2">
    <citation type="journal article" date="2013" name="Nat. Genet.">
        <title>The draft genomes of soft-shell turtle and green sea turtle yield insights into the development and evolution of the turtle-specific body plan.</title>
        <authorList>
            <person name="Wang Z."/>
            <person name="Pascual-Anaya J."/>
            <person name="Zadissa A."/>
            <person name="Li W."/>
            <person name="Niimura Y."/>
            <person name="Huang Z."/>
            <person name="Li C."/>
            <person name="White S."/>
            <person name="Xiong Z."/>
            <person name="Fang D."/>
            <person name="Wang B."/>
            <person name="Ming Y."/>
            <person name="Chen Y."/>
            <person name="Zheng Y."/>
            <person name="Kuraku S."/>
            <person name="Pignatelli M."/>
            <person name="Herrero J."/>
            <person name="Beal K."/>
            <person name="Nozawa M."/>
            <person name="Li Q."/>
            <person name="Wang J."/>
            <person name="Zhang H."/>
            <person name="Yu L."/>
            <person name="Shigenobu S."/>
            <person name="Wang J."/>
            <person name="Liu J."/>
            <person name="Flicek P."/>
            <person name="Searle S."/>
            <person name="Wang J."/>
            <person name="Kuratani S."/>
            <person name="Yin Y."/>
            <person name="Aken B."/>
            <person name="Zhang G."/>
            <person name="Irie N."/>
        </authorList>
    </citation>
    <scope>NUCLEOTIDE SEQUENCE [LARGE SCALE GENOMIC DNA]</scope>
    <source>
        <strain evidence="12">Daiwa-1</strain>
    </source>
</reference>
<keyword evidence="8" id="KW-0395">Inflammatory response</keyword>
<evidence type="ECO:0000256" key="1">
    <source>
        <dbReference type="ARBA" id="ARBA00004613"/>
    </source>
</evidence>
<dbReference type="eggNOG" id="ENOG502S776">
    <property type="taxonomic scope" value="Eukaryota"/>
</dbReference>
<dbReference type="AlphaFoldDB" id="K7FB05"/>
<dbReference type="GO" id="GO:0005615">
    <property type="term" value="C:extracellular space"/>
    <property type="evidence" value="ECO:0007669"/>
    <property type="project" value="UniProtKB-KW"/>
</dbReference>
<reference evidence="11" key="4">
    <citation type="submission" date="2025-09" db="UniProtKB">
        <authorList>
            <consortium name="Ensembl"/>
        </authorList>
    </citation>
    <scope>IDENTIFICATION</scope>
</reference>
<dbReference type="InterPro" id="IPR000827">
    <property type="entry name" value="Chemokine_CC_CS"/>
</dbReference>
<dbReference type="PROSITE" id="PS00472">
    <property type="entry name" value="SMALL_CYTOKINES_CC"/>
    <property type="match status" value="1"/>
</dbReference>
<dbReference type="CDD" id="cd01119">
    <property type="entry name" value="Chemokine_CC_DCCL"/>
    <property type="match status" value="1"/>
</dbReference>
<feature type="domain" description="Chemokine interleukin-8-like" evidence="10">
    <location>
        <begin position="31"/>
        <end position="91"/>
    </location>
</feature>
<gene>
    <name evidence="11" type="primary">CCL20</name>
</gene>
<accession>K7FB05</accession>
<evidence type="ECO:0000259" key="10">
    <source>
        <dbReference type="SMART" id="SM00199"/>
    </source>
</evidence>
<dbReference type="GO" id="GO:0006954">
    <property type="term" value="P:inflammatory response"/>
    <property type="evidence" value="ECO:0007669"/>
    <property type="project" value="UniProtKB-KW"/>
</dbReference>
<dbReference type="InterPro" id="IPR036048">
    <property type="entry name" value="Interleukin_8-like_sf"/>
</dbReference>
<keyword evidence="6 9" id="KW-0732">Signal</keyword>
<dbReference type="GO" id="GO:0006955">
    <property type="term" value="P:immune response"/>
    <property type="evidence" value="ECO:0007669"/>
    <property type="project" value="InterPro"/>
</dbReference>
<evidence type="ECO:0000313" key="12">
    <source>
        <dbReference type="Proteomes" id="UP000007267"/>
    </source>
</evidence>
<keyword evidence="3 9" id="KW-0145">Chemotaxis</keyword>
<keyword evidence="7" id="KW-1015">Disulfide bond</keyword>
<evidence type="ECO:0000256" key="7">
    <source>
        <dbReference type="ARBA" id="ARBA00023157"/>
    </source>
</evidence>
<evidence type="ECO:0000256" key="8">
    <source>
        <dbReference type="ARBA" id="ARBA00023198"/>
    </source>
</evidence>
<dbReference type="SUPFAM" id="SSF54117">
    <property type="entry name" value="Interleukin 8-like chemokines"/>
    <property type="match status" value="1"/>
</dbReference>
<dbReference type="HOGENOM" id="CLU_141716_3_3_1"/>
<evidence type="ECO:0000256" key="6">
    <source>
        <dbReference type="ARBA" id="ARBA00022729"/>
    </source>
</evidence>
<evidence type="ECO:0000256" key="9">
    <source>
        <dbReference type="RuleBase" id="RU361150"/>
    </source>
</evidence>
<dbReference type="GO" id="GO:0019722">
    <property type="term" value="P:calcium-mediated signaling"/>
    <property type="evidence" value="ECO:0007669"/>
    <property type="project" value="Ensembl"/>
</dbReference>
<dbReference type="FunFam" id="2.40.50.40:FF:000012">
    <property type="entry name" value="C-C motif chemokine"/>
    <property type="match status" value="1"/>
</dbReference>
<comment type="subcellular location">
    <subcellularLocation>
        <location evidence="1 9">Secreted</location>
    </subcellularLocation>
</comment>
<keyword evidence="4 9" id="KW-0202">Cytokine</keyword>
<dbReference type="PANTHER" id="PTHR12015">
    <property type="entry name" value="SMALL INDUCIBLE CYTOKINE A"/>
    <property type="match status" value="1"/>
</dbReference>
<dbReference type="Proteomes" id="UP000007267">
    <property type="component" value="Unassembled WGS sequence"/>
</dbReference>
<organism evidence="11 12">
    <name type="scientific">Pelodiscus sinensis</name>
    <name type="common">Chinese softshell turtle</name>
    <name type="synonym">Trionyx sinensis</name>
    <dbReference type="NCBI Taxonomy" id="13735"/>
    <lineage>
        <taxon>Eukaryota</taxon>
        <taxon>Metazoa</taxon>
        <taxon>Chordata</taxon>
        <taxon>Craniata</taxon>
        <taxon>Vertebrata</taxon>
        <taxon>Euteleostomi</taxon>
        <taxon>Archelosauria</taxon>
        <taxon>Testudinata</taxon>
        <taxon>Testudines</taxon>
        <taxon>Cryptodira</taxon>
        <taxon>Trionychia</taxon>
        <taxon>Trionychidae</taxon>
        <taxon>Pelodiscus</taxon>
    </lineage>
</organism>
<dbReference type="Ensembl" id="ENSPSIT00000005245.1">
    <property type="protein sequence ID" value="ENSPSIP00000005215.1"/>
    <property type="gene ID" value="ENSPSIG00000004869.1"/>
</dbReference>
<dbReference type="Pfam" id="PF00048">
    <property type="entry name" value="IL8"/>
    <property type="match status" value="1"/>
</dbReference>
<keyword evidence="12" id="KW-1185">Reference proteome</keyword>
<dbReference type="InterPro" id="IPR034133">
    <property type="entry name" value="Chemokine_CC_DCCL"/>
</dbReference>
<evidence type="ECO:0000256" key="5">
    <source>
        <dbReference type="ARBA" id="ARBA00022525"/>
    </source>
</evidence>
<protein>
    <recommendedName>
        <fullName evidence="9">C-C motif chemokine</fullName>
    </recommendedName>
</protein>
<dbReference type="InterPro" id="IPR001811">
    <property type="entry name" value="Chemokine_IL8-like_dom"/>
</dbReference>
<evidence type="ECO:0000256" key="2">
    <source>
        <dbReference type="ARBA" id="ARBA00010868"/>
    </source>
</evidence>
<dbReference type="OrthoDB" id="18814at2759"/>
<dbReference type="InterPro" id="IPR039809">
    <property type="entry name" value="Chemokine_b/g/d"/>
</dbReference>
<dbReference type="EMBL" id="AGCU01063975">
    <property type="status" value="NOT_ANNOTATED_CDS"/>
    <property type="molecule type" value="Genomic_DNA"/>
</dbReference>
<feature type="chain" id="PRO_5005138240" description="C-C motif chemokine" evidence="9">
    <location>
        <begin position="29"/>
        <end position="100"/>
    </location>
</feature>
<dbReference type="SMART" id="SM00199">
    <property type="entry name" value="SCY"/>
    <property type="match status" value="1"/>
</dbReference>
<dbReference type="GO" id="GO:0031731">
    <property type="term" value="F:CCR6 chemokine receptor binding"/>
    <property type="evidence" value="ECO:0007669"/>
    <property type="project" value="Ensembl"/>
</dbReference>
<reference evidence="12" key="1">
    <citation type="submission" date="2011-10" db="EMBL/GenBank/DDBJ databases">
        <authorList>
            <consortium name="Soft-shell Turtle Genome Consortium"/>
        </authorList>
    </citation>
    <scope>NUCLEOTIDE SEQUENCE [LARGE SCALE GENOMIC DNA]</scope>
    <source>
        <strain evidence="12">Daiwa-1</strain>
    </source>
</reference>
<dbReference type="STRING" id="13735.ENSPSIP00000005215"/>
<dbReference type="Gene3D" id="2.40.50.40">
    <property type="match status" value="1"/>
</dbReference>
<reference evidence="11" key="3">
    <citation type="submission" date="2025-08" db="UniProtKB">
        <authorList>
            <consortium name="Ensembl"/>
        </authorList>
    </citation>
    <scope>IDENTIFICATION</scope>
</reference>
<dbReference type="GO" id="GO:2000406">
    <property type="term" value="P:positive regulation of T cell migration"/>
    <property type="evidence" value="ECO:0007669"/>
    <property type="project" value="Ensembl"/>
</dbReference>
<evidence type="ECO:0000256" key="3">
    <source>
        <dbReference type="ARBA" id="ARBA00022500"/>
    </source>
</evidence>
<evidence type="ECO:0000256" key="4">
    <source>
        <dbReference type="ARBA" id="ARBA00022514"/>
    </source>
</evidence>
<dbReference type="KEGG" id="pss:102460577"/>
<comment type="similarity">
    <text evidence="2 9">Belongs to the intercrine beta (chemokine CC) family.</text>
</comment>